<dbReference type="GO" id="GO:0005794">
    <property type="term" value="C:Golgi apparatus"/>
    <property type="evidence" value="ECO:0007669"/>
    <property type="project" value="TreeGrafter"/>
</dbReference>
<dbReference type="AlphaFoldDB" id="A0AAN9Z2M8"/>
<name>A0AAN9Z2M8_9ORTH</name>
<comment type="subcellular location">
    <subcellularLocation>
        <location evidence="1 11">Membrane</location>
        <topology evidence="1 11">Single-pass type II membrane protein</topology>
    </subcellularLocation>
</comment>
<evidence type="ECO:0000313" key="14">
    <source>
        <dbReference type="EMBL" id="KAK7792819.1"/>
    </source>
</evidence>
<feature type="domain" description="Galactosyltransferase C-terminal" evidence="12">
    <location>
        <begin position="227"/>
        <end position="303"/>
    </location>
</feature>
<keyword evidence="15" id="KW-1185">Reference proteome</keyword>
<organism evidence="14 15">
    <name type="scientific">Gryllus longicercus</name>
    <dbReference type="NCBI Taxonomy" id="2509291"/>
    <lineage>
        <taxon>Eukaryota</taxon>
        <taxon>Metazoa</taxon>
        <taxon>Ecdysozoa</taxon>
        <taxon>Arthropoda</taxon>
        <taxon>Hexapoda</taxon>
        <taxon>Insecta</taxon>
        <taxon>Pterygota</taxon>
        <taxon>Neoptera</taxon>
        <taxon>Polyneoptera</taxon>
        <taxon>Orthoptera</taxon>
        <taxon>Ensifera</taxon>
        <taxon>Gryllidea</taxon>
        <taxon>Grylloidea</taxon>
        <taxon>Gryllidae</taxon>
        <taxon>Gryllinae</taxon>
        <taxon>Gryllus</taxon>
    </lineage>
</organism>
<evidence type="ECO:0000256" key="6">
    <source>
        <dbReference type="ARBA" id="ARBA00022692"/>
    </source>
</evidence>
<keyword evidence="6 11" id="KW-0812">Transmembrane</keyword>
<dbReference type="PRINTS" id="PR02050">
    <property type="entry name" value="B14GALTRFASE"/>
</dbReference>
<evidence type="ECO:0000256" key="7">
    <source>
        <dbReference type="ARBA" id="ARBA00022968"/>
    </source>
</evidence>
<dbReference type="GO" id="GO:0005975">
    <property type="term" value="P:carbohydrate metabolic process"/>
    <property type="evidence" value="ECO:0007669"/>
    <property type="project" value="InterPro"/>
</dbReference>
<evidence type="ECO:0000256" key="3">
    <source>
        <dbReference type="ARBA" id="ARBA00005735"/>
    </source>
</evidence>
<keyword evidence="10 11" id="KW-0325">Glycoprotein</keyword>
<dbReference type="GO" id="GO:0046872">
    <property type="term" value="F:metal ion binding"/>
    <property type="evidence" value="ECO:0007669"/>
    <property type="project" value="UniProtKB-UniRule"/>
</dbReference>
<dbReference type="GO" id="GO:0006688">
    <property type="term" value="P:glycosphingolipid biosynthetic process"/>
    <property type="evidence" value="ECO:0007669"/>
    <property type="project" value="TreeGrafter"/>
</dbReference>
<dbReference type="GO" id="GO:0033842">
    <property type="term" value="F:N-acetyl-beta-glucosaminyl-derivative 4-beta-N-acetylgalactosaminyltransferase activity"/>
    <property type="evidence" value="ECO:0007669"/>
    <property type="project" value="TreeGrafter"/>
</dbReference>
<dbReference type="Proteomes" id="UP001378592">
    <property type="component" value="Unassembled WGS sequence"/>
</dbReference>
<feature type="transmembrane region" description="Helical" evidence="11">
    <location>
        <begin position="31"/>
        <end position="49"/>
    </location>
</feature>
<dbReference type="GO" id="GO:0016020">
    <property type="term" value="C:membrane"/>
    <property type="evidence" value="ECO:0007669"/>
    <property type="project" value="UniProtKB-SubCell"/>
</dbReference>
<comment type="similarity">
    <text evidence="3 11">Belongs to the glycosyltransferase 7 family.</text>
</comment>
<evidence type="ECO:0000259" key="12">
    <source>
        <dbReference type="Pfam" id="PF02709"/>
    </source>
</evidence>
<accession>A0AAN9Z2M8</accession>
<evidence type="ECO:0000256" key="4">
    <source>
        <dbReference type="ARBA" id="ARBA00022676"/>
    </source>
</evidence>
<dbReference type="Gene3D" id="3.90.550.10">
    <property type="entry name" value="Spore Coat Polysaccharide Biosynthesis Protein SpsA, Chain A"/>
    <property type="match status" value="1"/>
</dbReference>
<comment type="pathway">
    <text evidence="2 11">Protein modification; protein glycosylation.</text>
</comment>
<evidence type="ECO:0000256" key="2">
    <source>
        <dbReference type="ARBA" id="ARBA00004922"/>
    </source>
</evidence>
<comment type="cofactor">
    <cofactor evidence="11">
        <name>Mn(2+)</name>
        <dbReference type="ChEBI" id="CHEBI:29035"/>
    </cofactor>
</comment>
<dbReference type="Pfam" id="PF13733">
    <property type="entry name" value="Glyco_transf_7N"/>
    <property type="match status" value="1"/>
</dbReference>
<evidence type="ECO:0000256" key="5">
    <source>
        <dbReference type="ARBA" id="ARBA00022679"/>
    </source>
</evidence>
<proteinExistence type="inferred from homology"/>
<dbReference type="EMBL" id="JAZDUA010000421">
    <property type="protein sequence ID" value="KAK7792819.1"/>
    <property type="molecule type" value="Genomic_DNA"/>
</dbReference>
<keyword evidence="4 11" id="KW-0328">Glycosyltransferase</keyword>
<dbReference type="InterPro" id="IPR029044">
    <property type="entry name" value="Nucleotide-diphossugar_trans"/>
</dbReference>
<keyword evidence="5 11" id="KW-0808">Transferase</keyword>
<dbReference type="GO" id="GO:0008378">
    <property type="term" value="F:galactosyltransferase activity"/>
    <property type="evidence" value="ECO:0007669"/>
    <property type="project" value="TreeGrafter"/>
</dbReference>
<dbReference type="SUPFAM" id="SSF53448">
    <property type="entry name" value="Nucleotide-diphospho-sugar transferases"/>
    <property type="match status" value="1"/>
</dbReference>
<evidence type="ECO:0000313" key="15">
    <source>
        <dbReference type="Proteomes" id="UP001378592"/>
    </source>
</evidence>
<evidence type="ECO:0000256" key="8">
    <source>
        <dbReference type="ARBA" id="ARBA00022989"/>
    </source>
</evidence>
<dbReference type="PANTHER" id="PTHR19300:SF48">
    <property type="entry name" value="BETA-1,4-N-ACETYLGALACTOSAMINYLTRANSFERASE"/>
    <property type="match status" value="1"/>
</dbReference>
<keyword evidence="7 11" id="KW-0735">Signal-anchor</keyword>
<dbReference type="EC" id="2.4.1.-" evidence="11"/>
<keyword evidence="11" id="KW-0464">Manganese</keyword>
<keyword evidence="11" id="KW-0479">Metal-binding</keyword>
<comment type="function">
    <text evidence="11">Catalyzes the transfer of galactose onto proteins or lipids.</text>
</comment>
<dbReference type="InterPro" id="IPR027995">
    <property type="entry name" value="Galactosyl_T_N"/>
</dbReference>
<comment type="caution">
    <text evidence="14">The sequence shown here is derived from an EMBL/GenBank/DDBJ whole genome shotgun (WGS) entry which is preliminary data.</text>
</comment>
<evidence type="ECO:0000256" key="11">
    <source>
        <dbReference type="RuleBase" id="RU368121"/>
    </source>
</evidence>
<protein>
    <recommendedName>
        <fullName evidence="11">Beta-1,4-N-acetylgalactosaminyltransferase</fullName>
        <ecNumber evidence="11">2.4.1.-</ecNumber>
    </recommendedName>
    <alternativeName>
        <fullName evidence="11">Beta-4-GalNAcT</fullName>
    </alternativeName>
</protein>
<dbReference type="PANTHER" id="PTHR19300">
    <property type="entry name" value="BETA-1,4-GALACTOSYLTRANSFERASE"/>
    <property type="match status" value="1"/>
</dbReference>
<evidence type="ECO:0000256" key="1">
    <source>
        <dbReference type="ARBA" id="ARBA00004606"/>
    </source>
</evidence>
<sequence>MVLKERNFTEQDCHLYIISLVSKMPNLFCQMVKKMILILLTVIIITYCIHPGRFAHYYTFIKEEDMVHELEESPLAQKLSETSGLPLCPWHILNESSYSLLYPKKNVTQCDLNELSVKLDIKLGGTWKPSNCVSRFDVAIVVPYRNRQTQLEIFLLYMHSFLQKQMINYRILIIEQVEKKDFNRAKLLNIGYIEALKLFPYHCFIFHDVDLIPQKQNNIYACTHQPRHMSSSLNTFRYNLPYRGLFGGAVAILKSQFELVNGFSNMFFGWGGEDDDFQSRINHKGLSICRFSPRVSRYVMLTHSKELPSETRFSNLLAGKNRYDVDGINTLVYTVRNSTFKPLYTWILVDI</sequence>
<gene>
    <name evidence="14" type="ORF">R5R35_005999</name>
</gene>
<dbReference type="InterPro" id="IPR003859">
    <property type="entry name" value="Galactosyl_T"/>
</dbReference>
<keyword evidence="8 11" id="KW-1133">Transmembrane helix</keyword>
<feature type="domain" description="Galactosyltransferase N-terminal" evidence="13">
    <location>
        <begin position="118"/>
        <end position="223"/>
    </location>
</feature>
<evidence type="ECO:0000256" key="10">
    <source>
        <dbReference type="ARBA" id="ARBA00023180"/>
    </source>
</evidence>
<reference evidence="14 15" key="1">
    <citation type="submission" date="2024-03" db="EMBL/GenBank/DDBJ databases">
        <title>The genome assembly and annotation of the cricket Gryllus longicercus Weissman &amp; Gray.</title>
        <authorList>
            <person name="Szrajer S."/>
            <person name="Gray D."/>
            <person name="Ylla G."/>
        </authorList>
    </citation>
    <scope>NUCLEOTIDE SEQUENCE [LARGE SCALE GENOMIC DNA]</scope>
    <source>
        <strain evidence="14">DAG 2021-001</strain>
        <tissue evidence="14">Whole body minus gut</tissue>
    </source>
</reference>
<dbReference type="CDD" id="cd00899">
    <property type="entry name" value="b4GalT"/>
    <property type="match status" value="1"/>
</dbReference>
<evidence type="ECO:0000259" key="13">
    <source>
        <dbReference type="Pfam" id="PF13733"/>
    </source>
</evidence>
<evidence type="ECO:0000256" key="9">
    <source>
        <dbReference type="ARBA" id="ARBA00023136"/>
    </source>
</evidence>
<keyword evidence="9 11" id="KW-0472">Membrane</keyword>
<dbReference type="InterPro" id="IPR027791">
    <property type="entry name" value="Galactosyl_T_C"/>
</dbReference>
<dbReference type="Pfam" id="PF02709">
    <property type="entry name" value="Glyco_transf_7C"/>
    <property type="match status" value="1"/>
</dbReference>